<evidence type="ECO:0000313" key="1">
    <source>
        <dbReference type="EMBL" id="KAK1595968.1"/>
    </source>
</evidence>
<reference evidence="1" key="1">
    <citation type="submission" date="2021-06" db="EMBL/GenBank/DDBJ databases">
        <title>Comparative genomics, transcriptomics and evolutionary studies reveal genomic signatures of adaptation to plant cell wall in hemibiotrophic fungi.</title>
        <authorList>
            <consortium name="DOE Joint Genome Institute"/>
            <person name="Baroncelli R."/>
            <person name="Diaz J.F."/>
            <person name="Benocci T."/>
            <person name="Peng M."/>
            <person name="Battaglia E."/>
            <person name="Haridas S."/>
            <person name="Andreopoulos W."/>
            <person name="Labutti K."/>
            <person name="Pangilinan J."/>
            <person name="Floch G.L."/>
            <person name="Makela M.R."/>
            <person name="Henrissat B."/>
            <person name="Grigoriev I.V."/>
            <person name="Crouch J.A."/>
            <person name="De Vries R.P."/>
            <person name="Sukno S.A."/>
            <person name="Thon M.R."/>
        </authorList>
    </citation>
    <scope>NUCLEOTIDE SEQUENCE</scope>
    <source>
        <strain evidence="1">CBS 125086</strain>
    </source>
</reference>
<dbReference type="Proteomes" id="UP001230504">
    <property type="component" value="Unassembled WGS sequence"/>
</dbReference>
<sequence>MNTTPLGFHLDGLNQPAQGTSQAIRRHMLFKYCSKETILRSTCANMFTTVNPPLLLLSLHLFQQKTCRVVRYVPTRSPFGMIISASFSVVYNQNSSWVAMRRMRAHVCIQSSWSVATQPCVPGFFVLCERPGARSSISLILPCDFVPNKKNIDGSNLSPK</sequence>
<evidence type="ECO:0000313" key="2">
    <source>
        <dbReference type="Proteomes" id="UP001230504"/>
    </source>
</evidence>
<gene>
    <name evidence="1" type="ORF">LY79DRAFT_72781</name>
</gene>
<accession>A0AAD8V872</accession>
<dbReference type="AlphaFoldDB" id="A0AAD8V872"/>
<proteinExistence type="predicted"/>
<keyword evidence="2" id="KW-1185">Reference proteome</keyword>
<protein>
    <submittedName>
        <fullName evidence="1">Uncharacterized protein</fullName>
    </submittedName>
</protein>
<name>A0AAD8V872_9PEZI</name>
<comment type="caution">
    <text evidence="1">The sequence shown here is derived from an EMBL/GenBank/DDBJ whole genome shotgun (WGS) entry which is preliminary data.</text>
</comment>
<organism evidence="1 2">
    <name type="scientific">Colletotrichum navitas</name>
    <dbReference type="NCBI Taxonomy" id="681940"/>
    <lineage>
        <taxon>Eukaryota</taxon>
        <taxon>Fungi</taxon>
        <taxon>Dikarya</taxon>
        <taxon>Ascomycota</taxon>
        <taxon>Pezizomycotina</taxon>
        <taxon>Sordariomycetes</taxon>
        <taxon>Hypocreomycetidae</taxon>
        <taxon>Glomerellales</taxon>
        <taxon>Glomerellaceae</taxon>
        <taxon>Colletotrichum</taxon>
        <taxon>Colletotrichum graminicola species complex</taxon>
    </lineage>
</organism>
<dbReference type="GeneID" id="85449332"/>
<dbReference type="EMBL" id="JAHLJV010000013">
    <property type="protein sequence ID" value="KAK1595968.1"/>
    <property type="molecule type" value="Genomic_DNA"/>
</dbReference>
<dbReference type="RefSeq" id="XP_060416887.1">
    <property type="nucleotide sequence ID" value="XM_060565092.1"/>
</dbReference>